<comment type="caution">
    <text evidence="2">The sequence shown here is derived from an EMBL/GenBank/DDBJ whole genome shotgun (WGS) entry which is preliminary data.</text>
</comment>
<accession>A0A8H6VM11</accession>
<name>A0A8H6VM11_9PEZI</name>
<evidence type="ECO:0000256" key="1">
    <source>
        <dbReference type="SAM" id="MobiDB-lite"/>
    </source>
</evidence>
<gene>
    <name evidence="2" type="ORF">HII31_02105</name>
</gene>
<evidence type="ECO:0000313" key="3">
    <source>
        <dbReference type="Proteomes" id="UP000660729"/>
    </source>
</evidence>
<feature type="region of interest" description="Disordered" evidence="1">
    <location>
        <begin position="27"/>
        <end position="59"/>
    </location>
</feature>
<dbReference type="EMBL" id="JABCIY010000024">
    <property type="protein sequence ID" value="KAF7196735.1"/>
    <property type="molecule type" value="Genomic_DNA"/>
</dbReference>
<keyword evidence="3" id="KW-1185">Reference proteome</keyword>
<proteinExistence type="predicted"/>
<dbReference type="Proteomes" id="UP000660729">
    <property type="component" value="Unassembled WGS sequence"/>
</dbReference>
<sequence length="347" mass="37384">MRIFNFIAPGMAVALSRSAELSTASSTVASSSTSSYSPSTPTSITSPSTPLSNSSQPTTLATSVNNSAIDTVMSTVVEPVTTKIVDVTVVESPSTSVAPSTVTVISTVTANPSNTTTSQPTQTPSGICKLKYFDEGYKVEPYWRFEISGSDWSPQGVQYAAEQCGTVSDFDINPYNPVAPFNWTASGLSRKTSNMGGYDGGLACLQAQIEQAGAAANLQCDVERQVPEKAATCFTHYWTAYDKFNIQGTRAWSHEKVKYAAGKCGVVSAFDIVDYCDVEKPYADSDKCNYGWSWRAAGHLGVWWDLHAACLTKHLKKYTDMPGEAQCGRWDIPQGIGRWTDTESGDP</sequence>
<organism evidence="2 3">
    <name type="scientific">Pseudocercospora fuligena</name>
    <dbReference type="NCBI Taxonomy" id="685502"/>
    <lineage>
        <taxon>Eukaryota</taxon>
        <taxon>Fungi</taxon>
        <taxon>Dikarya</taxon>
        <taxon>Ascomycota</taxon>
        <taxon>Pezizomycotina</taxon>
        <taxon>Dothideomycetes</taxon>
        <taxon>Dothideomycetidae</taxon>
        <taxon>Mycosphaerellales</taxon>
        <taxon>Mycosphaerellaceae</taxon>
        <taxon>Pseudocercospora</taxon>
    </lineage>
</organism>
<reference evidence="2" key="1">
    <citation type="submission" date="2020-04" db="EMBL/GenBank/DDBJ databases">
        <title>Draft genome resource of the tomato pathogen Pseudocercospora fuligena.</title>
        <authorList>
            <person name="Zaccaron A."/>
        </authorList>
    </citation>
    <scope>NUCLEOTIDE SEQUENCE</scope>
    <source>
        <strain evidence="2">PF001</strain>
    </source>
</reference>
<protein>
    <submittedName>
        <fullName evidence="2">Uncharacterized protein</fullName>
    </submittedName>
</protein>
<dbReference type="AlphaFoldDB" id="A0A8H6VM11"/>
<evidence type="ECO:0000313" key="2">
    <source>
        <dbReference type="EMBL" id="KAF7196735.1"/>
    </source>
</evidence>